<protein>
    <submittedName>
        <fullName evidence="3 4">Uncharacterized protein</fullName>
    </submittedName>
</protein>
<evidence type="ECO:0000313" key="3">
    <source>
        <dbReference type="WBParaSite" id="mrna-Wban_02109"/>
    </source>
</evidence>
<reference evidence="2" key="1">
    <citation type="submission" date="2015-03" db="EMBL/GenBank/DDBJ databases">
        <title>Wuchereria bancrofti Genome Sequencing Papua New Guinea Strain.</title>
        <authorList>
            <person name="Small S.T."/>
            <person name="Serre D."/>
            <person name="Zimmerman P.A."/>
        </authorList>
    </citation>
    <scope>NUCLEOTIDE SEQUENCE [LARGE SCALE GENOMIC DNA]</scope>
    <source>
        <strain evidence="2">pt0022</strain>
    </source>
</reference>
<evidence type="ECO:0000313" key="4">
    <source>
        <dbReference type="WBParaSite" id="mrna-Wban_11005"/>
    </source>
</evidence>
<evidence type="ECO:0000313" key="2">
    <source>
        <dbReference type="Proteomes" id="UP000093561"/>
    </source>
</evidence>
<reference evidence="3 4" key="3">
    <citation type="submission" date="2024-02" db="UniProtKB">
        <authorList>
            <consortium name="WormBaseParasite"/>
        </authorList>
    </citation>
    <scope>IDENTIFICATION</scope>
    <source>
        <strain evidence="3 4">pt0022</strain>
    </source>
</reference>
<dbReference type="Proteomes" id="UP000093561">
    <property type="component" value="Unassembled WGS sequence"/>
</dbReference>
<organism evidence="2 4">
    <name type="scientific">Wuchereria bancrofti</name>
    <dbReference type="NCBI Taxonomy" id="6293"/>
    <lineage>
        <taxon>Eukaryota</taxon>
        <taxon>Metazoa</taxon>
        <taxon>Ecdysozoa</taxon>
        <taxon>Nematoda</taxon>
        <taxon>Chromadorea</taxon>
        <taxon>Rhabditida</taxon>
        <taxon>Spirurina</taxon>
        <taxon>Spiruromorpha</taxon>
        <taxon>Filarioidea</taxon>
        <taxon>Onchocercidae</taxon>
        <taxon>Wuchereria</taxon>
    </lineage>
</organism>
<keyword evidence="1" id="KW-0472">Membrane</keyword>
<dbReference type="AlphaFoldDB" id="A0AAF5RY57"/>
<feature type="transmembrane region" description="Helical" evidence="1">
    <location>
        <begin position="42"/>
        <end position="64"/>
    </location>
</feature>
<keyword evidence="1" id="KW-0812">Transmembrane</keyword>
<dbReference type="WBParaSite" id="mrna-Wban_02109">
    <property type="protein sequence ID" value="mrna-Wban_02109"/>
    <property type="gene ID" value="Wban_02109"/>
</dbReference>
<proteinExistence type="predicted"/>
<name>A0AAF5RY57_WUCBA</name>
<sequence length="82" mass="9206">MANYGTFSTTESSVFFNLNSTNIDAKNYFAELSVELNSSNSIFILLSQVPAYLVIIVRYHCILLSHLSAGNTRILPSYFLYS</sequence>
<dbReference type="WBParaSite" id="mrna-Wban_11005">
    <property type="protein sequence ID" value="mrna-Wban_11005"/>
    <property type="gene ID" value="Wban_11005"/>
</dbReference>
<accession>A0AAF5RY57</accession>
<reference evidence="2" key="2">
    <citation type="journal article" date="2016" name="Mol. Ecol.">
        <title>Population genomics of the filarial nematode parasite Wuchereria bancrofti from mosquitoes.</title>
        <authorList>
            <person name="Small S.T."/>
            <person name="Reimer L.J."/>
            <person name="Tisch D.J."/>
            <person name="King C.L."/>
            <person name="Christensen B.M."/>
            <person name="Siba P.M."/>
            <person name="Kazura J.W."/>
            <person name="Serre D."/>
            <person name="Zimmerman P.A."/>
        </authorList>
    </citation>
    <scope>NUCLEOTIDE SEQUENCE</scope>
    <source>
        <strain evidence="2">pt0022</strain>
    </source>
</reference>
<keyword evidence="1" id="KW-1133">Transmembrane helix</keyword>
<evidence type="ECO:0000256" key="1">
    <source>
        <dbReference type="SAM" id="Phobius"/>
    </source>
</evidence>